<dbReference type="InterPro" id="IPR036680">
    <property type="entry name" value="SPOR-like_sf"/>
</dbReference>
<feature type="compositionally biased region" description="Low complexity" evidence="1">
    <location>
        <begin position="126"/>
        <end position="141"/>
    </location>
</feature>
<reference evidence="4 5" key="1">
    <citation type="submission" date="2022-10" db="EMBL/GenBank/DDBJ databases">
        <title>Paucibacter sp. hw1 Genome sequencing.</title>
        <authorList>
            <person name="Park S."/>
        </authorList>
    </citation>
    <scope>NUCLEOTIDE SEQUENCE [LARGE SCALE GENOMIC DNA]</scope>
    <source>
        <strain evidence="5">hw1</strain>
    </source>
</reference>
<comment type="caution">
    <text evidence="4">The sequence shown here is derived from an EMBL/GenBank/DDBJ whole genome shotgun (WGS) entry which is preliminary data.</text>
</comment>
<dbReference type="PANTHER" id="PTHR38687">
    <property type="entry name" value="CELL DIVISION PROTEIN DEDD-RELATED"/>
    <property type="match status" value="1"/>
</dbReference>
<keyword evidence="2" id="KW-0812">Transmembrane</keyword>
<evidence type="ECO:0000256" key="1">
    <source>
        <dbReference type="SAM" id="MobiDB-lite"/>
    </source>
</evidence>
<keyword evidence="5" id="KW-1185">Reference proteome</keyword>
<organism evidence="4 5">
    <name type="scientific">Roseateles albus</name>
    <dbReference type="NCBI Taxonomy" id="2987525"/>
    <lineage>
        <taxon>Bacteria</taxon>
        <taxon>Pseudomonadati</taxon>
        <taxon>Pseudomonadota</taxon>
        <taxon>Betaproteobacteria</taxon>
        <taxon>Burkholderiales</taxon>
        <taxon>Sphaerotilaceae</taxon>
        <taxon>Roseateles</taxon>
    </lineage>
</organism>
<dbReference type="RefSeq" id="WP_273598729.1">
    <property type="nucleotide sequence ID" value="NZ_JAQQXT010000001.1"/>
</dbReference>
<feature type="domain" description="SPOR" evidence="3">
    <location>
        <begin position="174"/>
        <end position="254"/>
    </location>
</feature>
<dbReference type="PANTHER" id="PTHR38687:SF1">
    <property type="entry name" value="CELL DIVISION PROTEIN DEDD"/>
    <property type="match status" value="1"/>
</dbReference>
<feature type="compositionally biased region" description="Basic and acidic residues" evidence="1">
    <location>
        <begin position="142"/>
        <end position="162"/>
    </location>
</feature>
<feature type="transmembrane region" description="Helical" evidence="2">
    <location>
        <begin position="21"/>
        <end position="46"/>
    </location>
</feature>
<dbReference type="Gene3D" id="3.30.70.1070">
    <property type="entry name" value="Sporulation related repeat"/>
    <property type="match status" value="1"/>
</dbReference>
<accession>A0ABT5K8I3</accession>
<name>A0ABT5K8I3_9BURK</name>
<dbReference type="InterPro" id="IPR052521">
    <property type="entry name" value="Cell_div_SPOR-domain"/>
</dbReference>
<evidence type="ECO:0000256" key="2">
    <source>
        <dbReference type="SAM" id="Phobius"/>
    </source>
</evidence>
<dbReference type="InterPro" id="IPR007730">
    <property type="entry name" value="SPOR-like_dom"/>
</dbReference>
<evidence type="ECO:0000313" key="5">
    <source>
        <dbReference type="Proteomes" id="UP001221189"/>
    </source>
</evidence>
<keyword evidence="2" id="KW-1133">Transmembrane helix</keyword>
<evidence type="ECO:0000313" key="4">
    <source>
        <dbReference type="EMBL" id="MDC8770262.1"/>
    </source>
</evidence>
<feature type="region of interest" description="Disordered" evidence="1">
    <location>
        <begin position="126"/>
        <end position="162"/>
    </location>
</feature>
<dbReference type="Pfam" id="PF05036">
    <property type="entry name" value="SPOR"/>
    <property type="match status" value="1"/>
</dbReference>
<evidence type="ECO:0000259" key="3">
    <source>
        <dbReference type="PROSITE" id="PS51724"/>
    </source>
</evidence>
<keyword evidence="2" id="KW-0472">Membrane</keyword>
<protein>
    <submittedName>
        <fullName evidence="4">SPOR domain-containing protein</fullName>
    </submittedName>
</protein>
<gene>
    <name evidence="4" type="ORF">PRZ03_01670</name>
</gene>
<dbReference type="SUPFAM" id="SSF110997">
    <property type="entry name" value="Sporulation related repeat"/>
    <property type="match status" value="1"/>
</dbReference>
<proteinExistence type="predicted"/>
<dbReference type="Proteomes" id="UP001221189">
    <property type="component" value="Unassembled WGS sequence"/>
</dbReference>
<dbReference type="EMBL" id="JAQQXT010000001">
    <property type="protein sequence ID" value="MDC8770262.1"/>
    <property type="molecule type" value="Genomic_DNA"/>
</dbReference>
<dbReference type="PROSITE" id="PS51724">
    <property type="entry name" value="SPOR"/>
    <property type="match status" value="1"/>
</dbReference>
<sequence>MSQSSVSSKSKVSSKKQGQRGGFVLGLIVGVLLGLGLALGVALYIAKVPIPFINKVPLRTAEQDAEEATRNKNWDPNAPLAGKAGAKVASGVVGGAAPAAAHSTAPAGTASTPVLATPALAPAAPASSAAHTATPAASSAKAAEKTERTEKSEKATDKASDKKADAKAAAAAASAEPFIYFVQAGAFVKTEDAEQQRARLAMLGFSAKVLEREQSGRTVMRVRIGPLDNREEAEDLQRKVEAAGIEANLVRVQR</sequence>